<dbReference type="Proteomes" id="UP000007752">
    <property type="component" value="Chromosome 2"/>
</dbReference>
<organism evidence="2">
    <name type="scientific">Oryza sativa subsp. japonica</name>
    <name type="common">Rice</name>
    <dbReference type="NCBI Taxonomy" id="39947"/>
    <lineage>
        <taxon>Eukaryota</taxon>
        <taxon>Viridiplantae</taxon>
        <taxon>Streptophyta</taxon>
        <taxon>Embryophyta</taxon>
        <taxon>Tracheophyta</taxon>
        <taxon>Spermatophyta</taxon>
        <taxon>Magnoliopsida</taxon>
        <taxon>Liliopsida</taxon>
        <taxon>Poales</taxon>
        <taxon>Poaceae</taxon>
        <taxon>BOP clade</taxon>
        <taxon>Oryzoideae</taxon>
        <taxon>Oryzeae</taxon>
        <taxon>Oryzinae</taxon>
        <taxon>Oryza</taxon>
        <taxon>Oryza sativa</taxon>
    </lineage>
</organism>
<name>B9F4Q8_ORYSJ</name>
<reference evidence="2" key="1">
    <citation type="journal article" date="2005" name="PLoS Biol.">
        <title>The genomes of Oryza sativa: a history of duplications.</title>
        <authorList>
            <person name="Yu J."/>
            <person name="Wang J."/>
            <person name="Lin W."/>
            <person name="Li S."/>
            <person name="Li H."/>
            <person name="Zhou J."/>
            <person name="Ni P."/>
            <person name="Dong W."/>
            <person name="Hu S."/>
            <person name="Zeng C."/>
            <person name="Zhang J."/>
            <person name="Zhang Y."/>
            <person name="Li R."/>
            <person name="Xu Z."/>
            <person name="Li S."/>
            <person name="Li X."/>
            <person name="Zheng H."/>
            <person name="Cong L."/>
            <person name="Lin L."/>
            <person name="Yin J."/>
            <person name="Geng J."/>
            <person name="Li G."/>
            <person name="Shi J."/>
            <person name="Liu J."/>
            <person name="Lv H."/>
            <person name="Li J."/>
            <person name="Wang J."/>
            <person name="Deng Y."/>
            <person name="Ran L."/>
            <person name="Shi X."/>
            <person name="Wang X."/>
            <person name="Wu Q."/>
            <person name="Li C."/>
            <person name="Ren X."/>
            <person name="Wang J."/>
            <person name="Wang X."/>
            <person name="Li D."/>
            <person name="Liu D."/>
            <person name="Zhang X."/>
            <person name="Ji Z."/>
            <person name="Zhao W."/>
            <person name="Sun Y."/>
            <person name="Zhang Z."/>
            <person name="Bao J."/>
            <person name="Han Y."/>
            <person name="Dong L."/>
            <person name="Ji J."/>
            <person name="Chen P."/>
            <person name="Wu S."/>
            <person name="Liu J."/>
            <person name="Xiao Y."/>
            <person name="Bu D."/>
            <person name="Tan J."/>
            <person name="Yang L."/>
            <person name="Ye C."/>
            <person name="Zhang J."/>
            <person name="Xu J."/>
            <person name="Zhou Y."/>
            <person name="Yu Y."/>
            <person name="Zhang B."/>
            <person name="Zhuang S."/>
            <person name="Wei H."/>
            <person name="Liu B."/>
            <person name="Lei M."/>
            <person name="Yu H."/>
            <person name="Li Y."/>
            <person name="Xu H."/>
            <person name="Wei S."/>
            <person name="He X."/>
            <person name="Fang L."/>
            <person name="Zhang Z."/>
            <person name="Zhang Y."/>
            <person name="Huang X."/>
            <person name="Su Z."/>
            <person name="Tong W."/>
            <person name="Li J."/>
            <person name="Tong Z."/>
            <person name="Li S."/>
            <person name="Ye J."/>
            <person name="Wang L."/>
            <person name="Fang L."/>
            <person name="Lei T."/>
            <person name="Chen C."/>
            <person name="Chen H."/>
            <person name="Xu Z."/>
            <person name="Li H."/>
            <person name="Huang H."/>
            <person name="Zhang F."/>
            <person name="Xu H."/>
            <person name="Li N."/>
            <person name="Zhao C."/>
            <person name="Li S."/>
            <person name="Dong L."/>
            <person name="Huang Y."/>
            <person name="Li L."/>
            <person name="Xi Y."/>
            <person name="Qi Q."/>
            <person name="Li W."/>
            <person name="Zhang B."/>
            <person name="Hu W."/>
            <person name="Zhang Y."/>
            <person name="Tian X."/>
            <person name="Jiao Y."/>
            <person name="Liang X."/>
            <person name="Jin J."/>
            <person name="Gao L."/>
            <person name="Zheng W."/>
            <person name="Hao B."/>
            <person name="Liu S."/>
            <person name="Wang W."/>
            <person name="Yuan L."/>
            <person name="Cao M."/>
            <person name="McDermott J."/>
            <person name="Samudrala R."/>
            <person name="Wang J."/>
            <person name="Wong G.K."/>
            <person name="Yang H."/>
        </authorList>
    </citation>
    <scope>NUCLEOTIDE SEQUENCE [LARGE SCALE GENOMIC DNA]</scope>
</reference>
<gene>
    <name evidence="2" type="ORF">OsJ_06047</name>
</gene>
<dbReference type="PANTHER" id="PTHR37214">
    <property type="entry name" value="CYTOMEGALOVIRUS UL139 PROTEIN"/>
    <property type="match status" value="1"/>
</dbReference>
<sequence>MSIKDFEDRAVVRGPWIFHFVQGSYDAALSRPTKFPHGPHLGDPSPAAAAARDGALGRLRGARPADGGRPQPPPLPPPRLSPSSSSSLSSPSPNPSFPRPHRGASSPPQAEKELQAERSRLLDTKLASARRLERRRLLLERRAADLASRALSARAGIDAARARRVAISRDLRQARAYASPTQTPPPSRLLKFPHPHRSVRGEIEEAERREEEWDRFYEAKRKEMEEFQAMSGWFEAAARDEVQSLRDLVSQLKSTLQEHHGGVMYLNNAEITAAEARSLISWPRRQNWTRAWLQHASSEHCCSSSSRNPSPHRLGIKRQHKLPFELENFR</sequence>
<dbReference type="InterPro" id="IPR021042">
    <property type="entry name" value="Herpes_UL139_cytomegalovirus"/>
</dbReference>
<reference evidence="2" key="2">
    <citation type="submission" date="2008-12" db="EMBL/GenBank/DDBJ databases">
        <title>Improved gene annotation of the rice (Oryza sativa) genomes.</title>
        <authorList>
            <person name="Wang J."/>
            <person name="Li R."/>
            <person name="Fan W."/>
            <person name="Huang Q."/>
            <person name="Zhang J."/>
            <person name="Zhou Y."/>
            <person name="Hu Y."/>
            <person name="Zi S."/>
            <person name="Li J."/>
            <person name="Ni P."/>
            <person name="Zheng H."/>
            <person name="Zhang Y."/>
            <person name="Zhao M."/>
            <person name="Hao Q."/>
            <person name="McDermott J."/>
            <person name="Samudrala R."/>
            <person name="Kristiansen K."/>
            <person name="Wong G.K.-S."/>
        </authorList>
    </citation>
    <scope>NUCLEOTIDE SEQUENCE</scope>
</reference>
<feature type="region of interest" description="Disordered" evidence="1">
    <location>
        <begin position="31"/>
        <end position="122"/>
    </location>
</feature>
<feature type="compositionally biased region" description="Low complexity" evidence="1">
    <location>
        <begin position="41"/>
        <end position="69"/>
    </location>
</feature>
<feature type="compositionally biased region" description="Basic and acidic residues" evidence="1">
    <location>
        <begin position="110"/>
        <end position="122"/>
    </location>
</feature>
<protein>
    <submittedName>
        <fullName evidence="2">Uncharacterized protein</fullName>
    </submittedName>
</protein>
<proteinExistence type="predicted"/>
<accession>B9F4Q8</accession>
<evidence type="ECO:0000313" key="2">
    <source>
        <dbReference type="EMBL" id="EEE56639.1"/>
    </source>
</evidence>
<dbReference type="AlphaFoldDB" id="B9F4Q8"/>
<feature type="compositionally biased region" description="Pro residues" evidence="1">
    <location>
        <begin position="70"/>
        <end position="80"/>
    </location>
</feature>
<feature type="region of interest" description="Disordered" evidence="1">
    <location>
        <begin position="173"/>
        <end position="194"/>
    </location>
</feature>
<dbReference type="PANTHER" id="PTHR37214:SF2">
    <property type="entry name" value="CYTOMEGALOVIRUS UL139 PROTEIN"/>
    <property type="match status" value="1"/>
</dbReference>
<evidence type="ECO:0000256" key="1">
    <source>
        <dbReference type="SAM" id="MobiDB-lite"/>
    </source>
</evidence>
<dbReference type="Pfam" id="PF12507">
    <property type="entry name" value="HCMV_UL139"/>
    <property type="match status" value="1"/>
</dbReference>
<dbReference type="EMBL" id="CM000139">
    <property type="protein sequence ID" value="EEE56639.1"/>
    <property type="molecule type" value="Genomic_DNA"/>
</dbReference>
<feature type="compositionally biased region" description="Low complexity" evidence="1">
    <location>
        <begin position="81"/>
        <end position="91"/>
    </location>
</feature>